<dbReference type="Pfam" id="PF21818">
    <property type="entry name" value="DUF6884"/>
    <property type="match status" value="1"/>
</dbReference>
<protein>
    <recommendedName>
        <fullName evidence="1">DUF6884 domain-containing protein</fullName>
    </recommendedName>
</protein>
<gene>
    <name evidence="2" type="ORF">SAMN05518684_11253</name>
</gene>
<keyword evidence="3" id="KW-1185">Reference proteome</keyword>
<dbReference type="EMBL" id="FOGT01000012">
    <property type="protein sequence ID" value="SES24404.1"/>
    <property type="molecule type" value="Genomic_DNA"/>
</dbReference>
<dbReference type="RefSeq" id="WP_093053727.1">
    <property type="nucleotide sequence ID" value="NZ_FOGT01000012.1"/>
</dbReference>
<evidence type="ECO:0000259" key="1">
    <source>
        <dbReference type="Pfam" id="PF21818"/>
    </source>
</evidence>
<proteinExistence type="predicted"/>
<dbReference type="InterPro" id="IPR049251">
    <property type="entry name" value="DUF6884"/>
</dbReference>
<feature type="domain" description="DUF6884" evidence="1">
    <location>
        <begin position="20"/>
        <end position="127"/>
    </location>
</feature>
<evidence type="ECO:0000313" key="3">
    <source>
        <dbReference type="Proteomes" id="UP000198571"/>
    </source>
</evidence>
<dbReference type="AlphaFoldDB" id="A0A1H9VSD1"/>
<name>A0A1H9VSD1_9BACI</name>
<dbReference type="Proteomes" id="UP000198571">
    <property type="component" value="Unassembled WGS sequence"/>
</dbReference>
<evidence type="ECO:0000313" key="2">
    <source>
        <dbReference type="EMBL" id="SES24404.1"/>
    </source>
</evidence>
<dbReference type="OrthoDB" id="2364857at2"/>
<organism evidence="2 3">
    <name type="scientific">Salipaludibacillus aurantiacus</name>
    <dbReference type="NCBI Taxonomy" id="1601833"/>
    <lineage>
        <taxon>Bacteria</taxon>
        <taxon>Bacillati</taxon>
        <taxon>Bacillota</taxon>
        <taxon>Bacilli</taxon>
        <taxon>Bacillales</taxon>
        <taxon>Bacillaceae</taxon>
    </lineage>
</organism>
<reference evidence="3" key="1">
    <citation type="submission" date="2016-10" db="EMBL/GenBank/DDBJ databases">
        <authorList>
            <person name="Varghese N."/>
            <person name="Submissions S."/>
        </authorList>
    </citation>
    <scope>NUCLEOTIDE SEQUENCE [LARGE SCALE GENOMIC DNA]</scope>
    <source>
        <strain evidence="3">S9</strain>
    </source>
</reference>
<sequence>MKELCVIPCGNKKIWDSEPLRKAARAKHAYTGVFHKLCKQYAVRFFEDYVILSAKHGFLRPDDWVPGPYDVSFSMRNSEVISPSALKQQFEEKSLDTYEQLVVLTGRKYVPVMESASGNRSILHFPLLKCKGIGYMQRELKKAVEDNRPFHSQSGQIGEDER</sequence>
<accession>A0A1H9VSD1</accession>
<dbReference type="STRING" id="1601833.SAMN05518684_11253"/>